<sequence>MCKNRKIISLFLLTALVFFTFYAVSLAADQKSSITVAAAANLKNSFSEMGKAFTAKTGIDVTFVFGSTGELTQQVKNGAPVDLFAAADTKSITGLAGEDLIDKDSVKNYAQGSIVLVPSKSAKFQVKYLGDLKNKDVKIIAIANPETAPYGKAAQDALVAAGIWDKIKDKVVFAKNIDETLTYVKTGNADAAIVAKSLVYGSDQKYYEYKAWNQLYKPIVQALGVVKASENHESAVKFANFVTSADGQKIMKNFGYEIP</sequence>
<evidence type="ECO:0000313" key="7">
    <source>
        <dbReference type="EMBL" id="ATW24917.1"/>
    </source>
</evidence>
<keyword evidence="3 5" id="KW-0479">Metal-binding</keyword>
<protein>
    <submittedName>
        <fullName evidence="7">Molybdate ABC transporter substrate-binding protein</fullName>
    </submittedName>
</protein>
<dbReference type="PANTHER" id="PTHR30632">
    <property type="entry name" value="MOLYBDATE-BINDING PERIPLASMIC PROTEIN"/>
    <property type="match status" value="1"/>
</dbReference>
<dbReference type="InterPro" id="IPR050682">
    <property type="entry name" value="ModA/WtpA"/>
</dbReference>
<reference evidence="7 8" key="1">
    <citation type="submission" date="2016-10" db="EMBL/GenBank/DDBJ databases">
        <title>Complete Genome Sequence of Peptococcaceae strain DCMF.</title>
        <authorList>
            <person name="Edwards R.J."/>
            <person name="Holland S.I."/>
            <person name="Deshpande N.P."/>
            <person name="Wong Y.K."/>
            <person name="Ertan H."/>
            <person name="Manefield M."/>
            <person name="Russell T.L."/>
            <person name="Lee M.J."/>
        </authorList>
    </citation>
    <scope>NUCLEOTIDE SEQUENCE [LARGE SCALE GENOMIC DNA]</scope>
    <source>
        <strain evidence="7 8">DCMF</strain>
    </source>
</reference>
<evidence type="ECO:0000256" key="5">
    <source>
        <dbReference type="PIRSR" id="PIRSR004846-1"/>
    </source>
</evidence>
<evidence type="ECO:0000256" key="1">
    <source>
        <dbReference type="ARBA" id="ARBA00009175"/>
    </source>
</evidence>
<keyword evidence="8" id="KW-1185">Reference proteome</keyword>
<dbReference type="GO" id="GO:1901359">
    <property type="term" value="F:tungstate binding"/>
    <property type="evidence" value="ECO:0007669"/>
    <property type="project" value="UniProtKB-ARBA"/>
</dbReference>
<dbReference type="PIRSF" id="PIRSF004846">
    <property type="entry name" value="ModA"/>
    <property type="match status" value="1"/>
</dbReference>
<dbReference type="GO" id="GO:0030973">
    <property type="term" value="F:molybdate ion binding"/>
    <property type="evidence" value="ECO:0007669"/>
    <property type="project" value="InterPro"/>
</dbReference>
<name>A0A3G1KR53_FORW1</name>
<dbReference type="Gene3D" id="3.40.190.10">
    <property type="entry name" value="Periplasmic binding protein-like II"/>
    <property type="match status" value="2"/>
</dbReference>
<dbReference type="GO" id="GO:0015689">
    <property type="term" value="P:molybdate ion transport"/>
    <property type="evidence" value="ECO:0007669"/>
    <property type="project" value="InterPro"/>
</dbReference>
<accession>A0A3G1KR53</accession>
<comment type="similarity">
    <text evidence="1">Belongs to the bacterial solute-binding protein ModA family.</text>
</comment>
<organism evidence="7 8">
    <name type="scientific">Formimonas warabiya</name>
    <dbReference type="NCBI Taxonomy" id="1761012"/>
    <lineage>
        <taxon>Bacteria</taxon>
        <taxon>Bacillati</taxon>
        <taxon>Bacillota</taxon>
        <taxon>Clostridia</taxon>
        <taxon>Eubacteriales</taxon>
        <taxon>Peptococcaceae</taxon>
        <taxon>Candidatus Formimonas</taxon>
    </lineage>
</organism>
<dbReference type="GO" id="GO:0046872">
    <property type="term" value="F:metal ion binding"/>
    <property type="evidence" value="ECO:0007669"/>
    <property type="project" value="UniProtKB-KW"/>
</dbReference>
<dbReference type="SUPFAM" id="SSF53850">
    <property type="entry name" value="Periplasmic binding protein-like II"/>
    <property type="match status" value="1"/>
</dbReference>
<dbReference type="KEGG" id="fwa:DCMF_09160"/>
<dbReference type="CDD" id="cd13539">
    <property type="entry name" value="PBP2_AvModA"/>
    <property type="match status" value="1"/>
</dbReference>
<dbReference type="NCBIfam" id="TIGR01256">
    <property type="entry name" value="modA"/>
    <property type="match status" value="1"/>
</dbReference>
<dbReference type="Proteomes" id="UP000323521">
    <property type="component" value="Chromosome"/>
</dbReference>
<feature type="chain" id="PRO_5018030570" evidence="6">
    <location>
        <begin position="28"/>
        <end position="259"/>
    </location>
</feature>
<feature type="signal peptide" evidence="6">
    <location>
        <begin position="1"/>
        <end position="27"/>
    </location>
</feature>
<gene>
    <name evidence="7" type="ORF">DCMF_09160</name>
</gene>
<evidence type="ECO:0000313" key="8">
    <source>
        <dbReference type="Proteomes" id="UP000323521"/>
    </source>
</evidence>
<evidence type="ECO:0000256" key="4">
    <source>
        <dbReference type="ARBA" id="ARBA00022729"/>
    </source>
</evidence>
<dbReference type="PANTHER" id="PTHR30632:SF14">
    <property type="entry name" value="TUNGSTATE_MOLYBDATE_CHROMATE-BINDING PROTEIN MODA"/>
    <property type="match status" value="1"/>
</dbReference>
<evidence type="ECO:0000256" key="3">
    <source>
        <dbReference type="ARBA" id="ARBA00022723"/>
    </source>
</evidence>
<dbReference type="EMBL" id="CP017634">
    <property type="protein sequence ID" value="ATW24917.1"/>
    <property type="molecule type" value="Genomic_DNA"/>
</dbReference>
<evidence type="ECO:0000256" key="6">
    <source>
        <dbReference type="SAM" id="SignalP"/>
    </source>
</evidence>
<proteinExistence type="inferred from homology"/>
<dbReference type="FunFam" id="3.40.190.10:FF:000035">
    <property type="entry name" value="Molybdate ABC transporter substrate-binding protein"/>
    <property type="match status" value="1"/>
</dbReference>
<evidence type="ECO:0000256" key="2">
    <source>
        <dbReference type="ARBA" id="ARBA00022505"/>
    </source>
</evidence>
<feature type="binding site" evidence="5">
    <location>
        <position position="68"/>
    </location>
    <ligand>
        <name>molybdate</name>
        <dbReference type="ChEBI" id="CHEBI:36264"/>
    </ligand>
</feature>
<dbReference type="InterPro" id="IPR005950">
    <property type="entry name" value="ModA"/>
</dbReference>
<dbReference type="RefSeq" id="WP_148134153.1">
    <property type="nucleotide sequence ID" value="NZ_CP017634.1"/>
</dbReference>
<dbReference type="AlphaFoldDB" id="A0A3G1KR53"/>
<dbReference type="InterPro" id="IPR044084">
    <property type="entry name" value="AvModA-like_subst-bd"/>
</dbReference>
<dbReference type="Pfam" id="PF13531">
    <property type="entry name" value="SBP_bac_11"/>
    <property type="match status" value="1"/>
</dbReference>
<feature type="binding site" evidence="5">
    <location>
        <position position="177"/>
    </location>
    <ligand>
        <name>molybdate</name>
        <dbReference type="ChEBI" id="CHEBI:36264"/>
    </ligand>
</feature>
<dbReference type="OrthoDB" id="9785015at2"/>
<keyword evidence="4 6" id="KW-0732">Signal</keyword>
<keyword evidence="2 5" id="KW-0500">Molybdenum</keyword>